<dbReference type="AlphaFoldDB" id="K3YLX0"/>
<feature type="transmembrane region" description="Helical" evidence="2">
    <location>
        <begin position="221"/>
        <end position="244"/>
    </location>
</feature>
<feature type="region of interest" description="Disordered" evidence="1">
    <location>
        <begin position="60"/>
        <end position="104"/>
    </location>
</feature>
<organism evidence="3 4">
    <name type="scientific">Setaria italica</name>
    <name type="common">Foxtail millet</name>
    <name type="synonym">Panicum italicum</name>
    <dbReference type="NCBI Taxonomy" id="4555"/>
    <lineage>
        <taxon>Eukaryota</taxon>
        <taxon>Viridiplantae</taxon>
        <taxon>Streptophyta</taxon>
        <taxon>Embryophyta</taxon>
        <taxon>Tracheophyta</taxon>
        <taxon>Spermatophyta</taxon>
        <taxon>Magnoliopsida</taxon>
        <taxon>Liliopsida</taxon>
        <taxon>Poales</taxon>
        <taxon>Poaceae</taxon>
        <taxon>PACMAD clade</taxon>
        <taxon>Panicoideae</taxon>
        <taxon>Panicodae</taxon>
        <taxon>Paniceae</taxon>
        <taxon>Cenchrinae</taxon>
        <taxon>Setaria</taxon>
    </lineage>
</organism>
<keyword evidence="2" id="KW-0472">Membrane</keyword>
<dbReference type="Proteomes" id="UP000004995">
    <property type="component" value="Unassembled WGS sequence"/>
</dbReference>
<keyword evidence="2" id="KW-0812">Transmembrane</keyword>
<keyword evidence="4" id="KW-1185">Reference proteome</keyword>
<reference evidence="4" key="1">
    <citation type="journal article" date="2012" name="Nat. Biotechnol.">
        <title>Reference genome sequence of the model plant Setaria.</title>
        <authorList>
            <person name="Bennetzen J.L."/>
            <person name="Schmutz J."/>
            <person name="Wang H."/>
            <person name="Percifield R."/>
            <person name="Hawkins J."/>
            <person name="Pontaroli A.C."/>
            <person name="Estep M."/>
            <person name="Feng L."/>
            <person name="Vaughn J.N."/>
            <person name="Grimwood J."/>
            <person name="Jenkins J."/>
            <person name="Barry K."/>
            <person name="Lindquist E."/>
            <person name="Hellsten U."/>
            <person name="Deshpande S."/>
            <person name="Wang X."/>
            <person name="Wu X."/>
            <person name="Mitros T."/>
            <person name="Triplett J."/>
            <person name="Yang X."/>
            <person name="Ye C.Y."/>
            <person name="Mauro-Herrera M."/>
            <person name="Wang L."/>
            <person name="Li P."/>
            <person name="Sharma M."/>
            <person name="Sharma R."/>
            <person name="Ronald P.C."/>
            <person name="Panaud O."/>
            <person name="Kellogg E.A."/>
            <person name="Brutnell T.P."/>
            <person name="Doust A.N."/>
            <person name="Tuskan G.A."/>
            <person name="Rokhsar D."/>
            <person name="Devos K.M."/>
        </authorList>
    </citation>
    <scope>NUCLEOTIDE SEQUENCE [LARGE SCALE GENOMIC DNA]</scope>
    <source>
        <strain evidence="4">cv. Yugu1</strain>
    </source>
</reference>
<evidence type="ECO:0000313" key="3">
    <source>
        <dbReference type="EnsemblPlants" id="KQL02297"/>
    </source>
</evidence>
<protein>
    <submittedName>
        <fullName evidence="3">Uncharacterized protein</fullName>
    </submittedName>
</protein>
<dbReference type="EMBL" id="AGNK02003953">
    <property type="status" value="NOT_ANNOTATED_CDS"/>
    <property type="molecule type" value="Genomic_DNA"/>
</dbReference>
<dbReference type="InParanoid" id="K3YLX0"/>
<feature type="transmembrane region" description="Helical" evidence="2">
    <location>
        <begin position="256"/>
        <end position="276"/>
    </location>
</feature>
<evidence type="ECO:0000256" key="2">
    <source>
        <dbReference type="SAM" id="Phobius"/>
    </source>
</evidence>
<proteinExistence type="predicted"/>
<feature type="compositionally biased region" description="Basic residues" evidence="1">
    <location>
        <begin position="67"/>
        <end position="77"/>
    </location>
</feature>
<dbReference type="Gramene" id="KQL02297">
    <property type="protein sequence ID" value="KQL02297"/>
    <property type="gene ID" value="SETIT_015246mg"/>
</dbReference>
<sequence>MAPSGAETTSDRILRQWVRGALIRQRTTAATLPGAGAARIQAWTCEQQLQRLCPRILAPRSGGRRPCSNHRPGRAARRGSWQARTWPAPGAPWRDGQSSTWRRSPAARVCRSQAASSPAWRRSAAAARGHIACDASREASARGAATGAPASHGSTRPWVTCPARGDLDEHNQQSRAVTRGMPRHGANLSFLFFLFFCWHCWFVLFNVADCCFMFFSLFSSLLPLLVSLFFFRSGSCVFFSLCAVQIQEIWGNDGVAVPLFLCSCVHRICLLFIFIYCSSNVFFYCPSNVP</sequence>
<accession>K3YLX0</accession>
<feature type="transmembrane region" description="Helical" evidence="2">
    <location>
        <begin position="188"/>
        <end position="215"/>
    </location>
</feature>
<dbReference type="HOGENOM" id="CLU_961084_0_0_1"/>
<evidence type="ECO:0000313" key="4">
    <source>
        <dbReference type="Proteomes" id="UP000004995"/>
    </source>
</evidence>
<name>K3YLX0_SETIT</name>
<dbReference type="EnsemblPlants" id="KQL02297">
    <property type="protein sequence ID" value="KQL02297"/>
    <property type="gene ID" value="SETIT_015246mg"/>
</dbReference>
<keyword evidence="2" id="KW-1133">Transmembrane helix</keyword>
<evidence type="ECO:0000256" key="1">
    <source>
        <dbReference type="SAM" id="MobiDB-lite"/>
    </source>
</evidence>
<reference evidence="3" key="2">
    <citation type="submission" date="2018-08" db="UniProtKB">
        <authorList>
            <consortium name="EnsemblPlants"/>
        </authorList>
    </citation>
    <scope>IDENTIFICATION</scope>
    <source>
        <strain evidence="3">Yugu1</strain>
    </source>
</reference>